<gene>
    <name evidence="11" type="primary">tyrS</name>
    <name evidence="14" type="ORF">DL897_06185</name>
</gene>
<proteinExistence type="inferred from homology"/>
<comment type="catalytic activity">
    <reaction evidence="9 11">
        <text>tRNA(Tyr) + L-tyrosine + ATP = L-tyrosyl-tRNA(Tyr) + AMP + diphosphate + H(+)</text>
        <dbReference type="Rhea" id="RHEA:10220"/>
        <dbReference type="Rhea" id="RHEA-COMP:9706"/>
        <dbReference type="Rhea" id="RHEA-COMP:9707"/>
        <dbReference type="ChEBI" id="CHEBI:15378"/>
        <dbReference type="ChEBI" id="CHEBI:30616"/>
        <dbReference type="ChEBI" id="CHEBI:33019"/>
        <dbReference type="ChEBI" id="CHEBI:58315"/>
        <dbReference type="ChEBI" id="CHEBI:78442"/>
        <dbReference type="ChEBI" id="CHEBI:78536"/>
        <dbReference type="ChEBI" id="CHEBI:456215"/>
        <dbReference type="EC" id="6.1.1.1"/>
    </reaction>
</comment>
<dbReference type="PROSITE" id="PS50889">
    <property type="entry name" value="S4"/>
    <property type="match status" value="1"/>
</dbReference>
<dbReference type="InterPro" id="IPR001412">
    <property type="entry name" value="aa-tRNA-synth_I_CS"/>
</dbReference>
<evidence type="ECO:0000256" key="2">
    <source>
        <dbReference type="ARBA" id="ARBA00022490"/>
    </source>
</evidence>
<feature type="binding site" evidence="11">
    <location>
        <position position="173"/>
    </location>
    <ligand>
        <name>L-tyrosine</name>
        <dbReference type="ChEBI" id="CHEBI:58315"/>
    </ligand>
</feature>
<protein>
    <recommendedName>
        <fullName evidence="11">Tyrosine--tRNA ligase</fullName>
        <ecNumber evidence="11">6.1.1.1</ecNumber>
    </recommendedName>
    <alternativeName>
        <fullName evidence="11">Tyrosyl-tRNA synthetase</fullName>
        <shortName evidence="11">TyrRS</shortName>
    </alternativeName>
</protein>
<reference evidence="14 15" key="2">
    <citation type="submission" date="2018-06" db="EMBL/GenBank/DDBJ databases">
        <authorList>
            <person name="Zhirakovskaya E."/>
        </authorList>
    </citation>
    <scope>NUCLEOTIDE SEQUENCE [LARGE SCALE GENOMIC DNA]</scope>
    <source>
        <strain evidence="14 15">FBKL4.011</strain>
    </source>
</reference>
<evidence type="ECO:0000256" key="6">
    <source>
        <dbReference type="ARBA" id="ARBA00022884"/>
    </source>
</evidence>
<dbReference type="RefSeq" id="WP_113658278.1">
    <property type="nucleotide sequence ID" value="NZ_KZ845665.1"/>
</dbReference>
<evidence type="ECO:0000256" key="1">
    <source>
        <dbReference type="ARBA" id="ARBA00004496"/>
    </source>
</evidence>
<comment type="caution">
    <text evidence="14">The sequence shown here is derived from an EMBL/GenBank/DDBJ whole genome shotgun (WGS) entry which is preliminary data.</text>
</comment>
<evidence type="ECO:0000313" key="15">
    <source>
        <dbReference type="Proteomes" id="UP000251213"/>
    </source>
</evidence>
<dbReference type="InterPro" id="IPR024107">
    <property type="entry name" value="Tyr-tRNA-ligase_bac_1"/>
</dbReference>
<dbReference type="NCBIfam" id="TIGR00234">
    <property type="entry name" value="tyrS"/>
    <property type="match status" value="1"/>
</dbReference>
<dbReference type="Gene3D" id="3.40.50.620">
    <property type="entry name" value="HUPs"/>
    <property type="match status" value="1"/>
</dbReference>
<dbReference type="PROSITE" id="PS00178">
    <property type="entry name" value="AA_TRNA_LIGASE_I"/>
    <property type="match status" value="1"/>
</dbReference>
<evidence type="ECO:0000256" key="9">
    <source>
        <dbReference type="ARBA" id="ARBA00048248"/>
    </source>
</evidence>
<dbReference type="InterPro" id="IPR036986">
    <property type="entry name" value="S4_RNA-bd_sf"/>
</dbReference>
<keyword evidence="6 12" id="KW-0694">RNA-binding</keyword>
<dbReference type="InterPro" id="IPR002942">
    <property type="entry name" value="S4_RNA-bd"/>
</dbReference>
<dbReference type="GO" id="GO:0042803">
    <property type="term" value="F:protein homodimerization activity"/>
    <property type="evidence" value="ECO:0007669"/>
    <property type="project" value="UniProtKB-ARBA"/>
</dbReference>
<evidence type="ECO:0000256" key="7">
    <source>
        <dbReference type="ARBA" id="ARBA00022917"/>
    </source>
</evidence>
<evidence type="ECO:0000256" key="11">
    <source>
        <dbReference type="HAMAP-Rule" id="MF_02006"/>
    </source>
</evidence>
<keyword evidence="8 11" id="KW-0030">Aminoacyl-tRNA synthetase</keyword>
<feature type="binding site" evidence="11">
    <location>
        <position position="34"/>
    </location>
    <ligand>
        <name>L-tyrosine</name>
        <dbReference type="ChEBI" id="CHEBI:58315"/>
    </ligand>
</feature>
<evidence type="ECO:0000313" key="14">
    <source>
        <dbReference type="EMBL" id="RAL25664.1"/>
    </source>
</evidence>
<name>A0A364K5T6_9BACL</name>
<feature type="short sequence motif" description="'KMSKS' region" evidence="11">
    <location>
        <begin position="231"/>
        <end position="235"/>
    </location>
</feature>
<evidence type="ECO:0000256" key="3">
    <source>
        <dbReference type="ARBA" id="ARBA00022598"/>
    </source>
</evidence>
<organism evidence="14 15">
    <name type="scientific">Thermoflavimicrobium daqui</name>
    <dbReference type="NCBI Taxonomy" id="2137476"/>
    <lineage>
        <taxon>Bacteria</taxon>
        <taxon>Bacillati</taxon>
        <taxon>Bacillota</taxon>
        <taxon>Bacilli</taxon>
        <taxon>Bacillales</taxon>
        <taxon>Thermoactinomycetaceae</taxon>
        <taxon>Thermoflavimicrobium</taxon>
    </lineage>
</organism>
<dbReference type="FunFam" id="1.10.240.10:FF:000001">
    <property type="entry name" value="Tyrosine--tRNA ligase"/>
    <property type="match status" value="1"/>
</dbReference>
<dbReference type="EMBL" id="QJKK01000003">
    <property type="protein sequence ID" value="RAL25664.1"/>
    <property type="molecule type" value="Genomic_DNA"/>
</dbReference>
<sequence length="421" mass="47053">MDILKDLQDRGLIYQSTDLDLLRKRLGEGPITLYCGFDPTADSLHIGHLVTALTLRRFQLAGHHAIALVGGATGLIGDPSGRTSERTLNQKETVEEWVEKLKKQLSRFIDFDSSQNPARMVNNYDWTKSLDVISFLRDVGKNFSINNMLAKESVSSRLDKGISFTEFSYMILQSYDFFKLYELYGCELQLGGSDQWGNITAGTDLVRKMHNEKVTVHGLTLPLITKSDGTKFGKSASGAIWLDADKTSPYAFYQFLLNVDDNDVIKLLKVFTFLTIEEILELEQEVATAPEKRVAQRTLAEEVTRLVHGEEALQRAIHITNSLFHGEIRNLTGQEITEAFQDVPSTTLSDQQGSLVDALVQVGAAKSKREAREFISNGAITVNDVKVTHIATKLAELAPLDGKYLVIRRGKKKYYLCEVVA</sequence>
<comment type="similarity">
    <text evidence="10 11">Belongs to the class-I aminoacyl-tRNA synthetase family. TyrS type 1 subfamily.</text>
</comment>
<comment type="subcellular location">
    <subcellularLocation>
        <location evidence="1 11">Cytoplasm</location>
    </subcellularLocation>
</comment>
<evidence type="ECO:0000259" key="13">
    <source>
        <dbReference type="SMART" id="SM00363"/>
    </source>
</evidence>
<dbReference type="GO" id="GO:0004831">
    <property type="term" value="F:tyrosine-tRNA ligase activity"/>
    <property type="evidence" value="ECO:0007669"/>
    <property type="project" value="UniProtKB-UniRule"/>
</dbReference>
<feature type="short sequence motif" description="'HIGH' region" evidence="11">
    <location>
        <begin position="39"/>
        <end position="48"/>
    </location>
</feature>
<keyword evidence="2 11" id="KW-0963">Cytoplasm</keyword>
<dbReference type="PRINTS" id="PR01040">
    <property type="entry name" value="TRNASYNTHTYR"/>
</dbReference>
<dbReference type="EC" id="6.1.1.1" evidence="11"/>
<dbReference type="HAMAP" id="MF_02006">
    <property type="entry name" value="Tyr_tRNA_synth_type1"/>
    <property type="match status" value="1"/>
</dbReference>
<evidence type="ECO:0000256" key="4">
    <source>
        <dbReference type="ARBA" id="ARBA00022741"/>
    </source>
</evidence>
<keyword evidence="4 11" id="KW-0547">Nucleotide-binding</keyword>
<dbReference type="SUPFAM" id="SSF52374">
    <property type="entry name" value="Nucleotidylyl transferase"/>
    <property type="match status" value="1"/>
</dbReference>
<keyword evidence="7 11" id="KW-0648">Protein biosynthesis</keyword>
<dbReference type="PANTHER" id="PTHR11766:SF0">
    <property type="entry name" value="TYROSINE--TRNA LIGASE, MITOCHONDRIAL"/>
    <property type="match status" value="1"/>
</dbReference>
<dbReference type="GO" id="GO:0005829">
    <property type="term" value="C:cytosol"/>
    <property type="evidence" value="ECO:0007669"/>
    <property type="project" value="TreeGrafter"/>
</dbReference>
<dbReference type="OrthoDB" id="9804243at2"/>
<feature type="binding site" evidence="11">
    <location>
        <position position="234"/>
    </location>
    <ligand>
        <name>ATP</name>
        <dbReference type="ChEBI" id="CHEBI:30616"/>
    </ligand>
</feature>
<accession>A0A364K5T6</accession>
<evidence type="ECO:0000256" key="10">
    <source>
        <dbReference type="ARBA" id="ARBA00060965"/>
    </source>
</evidence>
<dbReference type="InterPro" id="IPR024088">
    <property type="entry name" value="Tyr-tRNA-ligase_bac-type"/>
</dbReference>
<dbReference type="GO" id="GO:0003723">
    <property type="term" value="F:RNA binding"/>
    <property type="evidence" value="ECO:0007669"/>
    <property type="project" value="UniProtKB-KW"/>
</dbReference>
<keyword evidence="5 11" id="KW-0067">ATP-binding</keyword>
<evidence type="ECO:0000256" key="5">
    <source>
        <dbReference type="ARBA" id="ARBA00022840"/>
    </source>
</evidence>
<reference evidence="14 15" key="1">
    <citation type="submission" date="2018-06" db="EMBL/GenBank/DDBJ databases">
        <title>Thermoflavimicrobium daqus sp. nov., a thermophilic microbe isolated from Moutai-flavour Daqu.</title>
        <authorList>
            <person name="Wang X."/>
            <person name="Zhou H."/>
        </authorList>
    </citation>
    <scope>NUCLEOTIDE SEQUENCE [LARGE SCALE GENOMIC DNA]</scope>
    <source>
        <strain evidence="14 15">FBKL4.011</strain>
    </source>
</reference>
<comment type="subunit">
    <text evidence="11">Homodimer.</text>
</comment>
<keyword evidence="3 11" id="KW-0436">Ligase</keyword>
<dbReference type="CDD" id="cd00805">
    <property type="entry name" value="TyrRS_core"/>
    <property type="match status" value="1"/>
</dbReference>
<dbReference type="Proteomes" id="UP000251213">
    <property type="component" value="Unassembled WGS sequence"/>
</dbReference>
<dbReference type="Pfam" id="PF22421">
    <property type="entry name" value="SYY_C-terminal"/>
    <property type="match status" value="1"/>
</dbReference>
<dbReference type="Gene3D" id="3.10.290.10">
    <property type="entry name" value="RNA-binding S4 domain"/>
    <property type="match status" value="1"/>
</dbReference>
<dbReference type="Gene3D" id="1.10.240.10">
    <property type="entry name" value="Tyrosyl-Transfer RNA Synthetase"/>
    <property type="match status" value="1"/>
</dbReference>
<dbReference type="InterPro" id="IPR054608">
    <property type="entry name" value="SYY-like_C"/>
</dbReference>
<dbReference type="InterPro" id="IPR002307">
    <property type="entry name" value="Tyr-tRNA-ligase"/>
</dbReference>
<keyword evidence="15" id="KW-1185">Reference proteome</keyword>
<dbReference type="FunFam" id="3.40.50.620:FF:000008">
    <property type="entry name" value="Tyrosine--tRNA ligase"/>
    <property type="match status" value="1"/>
</dbReference>
<dbReference type="SMART" id="SM00363">
    <property type="entry name" value="S4"/>
    <property type="match status" value="1"/>
</dbReference>
<dbReference type="SUPFAM" id="SSF55174">
    <property type="entry name" value="Alpha-L RNA-binding motif"/>
    <property type="match status" value="1"/>
</dbReference>
<dbReference type="InterPro" id="IPR002305">
    <property type="entry name" value="aa-tRNA-synth_Ic"/>
</dbReference>
<evidence type="ECO:0000256" key="12">
    <source>
        <dbReference type="PROSITE-ProRule" id="PRU00182"/>
    </source>
</evidence>
<dbReference type="CDD" id="cd00165">
    <property type="entry name" value="S4"/>
    <property type="match status" value="1"/>
</dbReference>
<dbReference type="Pfam" id="PF00579">
    <property type="entry name" value="tRNA-synt_1b"/>
    <property type="match status" value="1"/>
</dbReference>
<feature type="domain" description="RNA-binding S4" evidence="13">
    <location>
        <begin position="354"/>
        <end position="416"/>
    </location>
</feature>
<dbReference type="PANTHER" id="PTHR11766">
    <property type="entry name" value="TYROSYL-TRNA SYNTHETASE"/>
    <property type="match status" value="1"/>
</dbReference>
<dbReference type="GO" id="GO:0005524">
    <property type="term" value="F:ATP binding"/>
    <property type="evidence" value="ECO:0007669"/>
    <property type="project" value="UniProtKB-UniRule"/>
</dbReference>
<comment type="function">
    <text evidence="11">Catalyzes the attachment of tyrosine to tRNA(Tyr) in a two-step reaction: tyrosine is first activated by ATP to form Tyr-AMP and then transferred to the acceptor end of tRNA(Tyr).</text>
</comment>
<feature type="binding site" evidence="11">
    <location>
        <position position="169"/>
    </location>
    <ligand>
        <name>L-tyrosine</name>
        <dbReference type="ChEBI" id="CHEBI:58315"/>
    </ligand>
</feature>
<evidence type="ECO:0000256" key="8">
    <source>
        <dbReference type="ARBA" id="ARBA00023146"/>
    </source>
</evidence>
<dbReference type="AlphaFoldDB" id="A0A364K5T6"/>
<dbReference type="InterPro" id="IPR014729">
    <property type="entry name" value="Rossmann-like_a/b/a_fold"/>
</dbReference>
<dbReference type="GO" id="GO:0006437">
    <property type="term" value="P:tyrosyl-tRNA aminoacylation"/>
    <property type="evidence" value="ECO:0007669"/>
    <property type="project" value="UniProtKB-UniRule"/>
</dbReference>